<feature type="compositionally biased region" description="Basic and acidic residues" evidence="1">
    <location>
        <begin position="31"/>
        <end position="45"/>
    </location>
</feature>
<dbReference type="KEGG" id="vra:111241598"/>
<dbReference type="AlphaFoldDB" id="A0A3Q0EW66"/>
<dbReference type="STRING" id="3916.A0A3Q0EW66"/>
<evidence type="ECO:0000313" key="2">
    <source>
        <dbReference type="Proteomes" id="UP000087766"/>
    </source>
</evidence>
<accession>A0A3Q0EW66</accession>
<evidence type="ECO:0000256" key="1">
    <source>
        <dbReference type="SAM" id="MobiDB-lite"/>
    </source>
</evidence>
<gene>
    <name evidence="3" type="primary">LOC111241598</name>
</gene>
<name>A0A3Q0EW66_VIGRR</name>
<proteinExistence type="predicted"/>
<dbReference type="GeneID" id="111241598"/>
<dbReference type="RefSeq" id="XP_022635995.1">
    <property type="nucleotide sequence ID" value="XM_022780274.1"/>
</dbReference>
<feature type="region of interest" description="Disordered" evidence="1">
    <location>
        <begin position="17"/>
        <end position="68"/>
    </location>
</feature>
<sequence length="130" mass="14340">MDVHLKDLTFTLKKLQTKESAKDATGTMAEKGNEGAERTKQKTEEVAASTGETLNVGEKAKQGVQGAWDMAKDTTHKINETLIGKDDDDNDGVLNDDVVELKRRVEKSYGDEDDEEDTKQGASVPFFYVV</sequence>
<dbReference type="OrthoDB" id="6363407at2759"/>
<protein>
    <submittedName>
        <fullName evidence="3">Uncharacterized protein At4g13230-like</fullName>
    </submittedName>
</protein>
<reference evidence="3" key="2">
    <citation type="submission" date="2025-08" db="UniProtKB">
        <authorList>
            <consortium name="RefSeq"/>
        </authorList>
    </citation>
    <scope>IDENTIFICATION</scope>
    <source>
        <tissue evidence="3">Leaf</tissue>
    </source>
</reference>
<dbReference type="Proteomes" id="UP000087766">
    <property type="component" value="Chromosome 5"/>
</dbReference>
<organism evidence="2 3">
    <name type="scientific">Vigna radiata var. radiata</name>
    <name type="common">Mung bean</name>
    <name type="synonym">Phaseolus aureus</name>
    <dbReference type="NCBI Taxonomy" id="3916"/>
    <lineage>
        <taxon>Eukaryota</taxon>
        <taxon>Viridiplantae</taxon>
        <taxon>Streptophyta</taxon>
        <taxon>Embryophyta</taxon>
        <taxon>Tracheophyta</taxon>
        <taxon>Spermatophyta</taxon>
        <taxon>Magnoliopsida</taxon>
        <taxon>eudicotyledons</taxon>
        <taxon>Gunneridae</taxon>
        <taxon>Pentapetalae</taxon>
        <taxon>rosids</taxon>
        <taxon>fabids</taxon>
        <taxon>Fabales</taxon>
        <taxon>Fabaceae</taxon>
        <taxon>Papilionoideae</taxon>
        <taxon>50 kb inversion clade</taxon>
        <taxon>NPAAA clade</taxon>
        <taxon>indigoferoid/millettioid clade</taxon>
        <taxon>Phaseoleae</taxon>
        <taxon>Vigna</taxon>
    </lineage>
</organism>
<reference evidence="2" key="1">
    <citation type="journal article" date="2014" name="Nat. Commun.">
        <title>Genome sequence of mungbean and insights into evolution within Vigna species.</title>
        <authorList>
            <person name="Kang Y.J."/>
            <person name="Kim S.K."/>
            <person name="Kim M.Y."/>
            <person name="Lestari P."/>
            <person name="Kim K.H."/>
            <person name="Ha B.K."/>
            <person name="Jun T.H."/>
            <person name="Hwang W.J."/>
            <person name="Lee T."/>
            <person name="Lee J."/>
            <person name="Shim S."/>
            <person name="Yoon M.Y."/>
            <person name="Jang Y.E."/>
            <person name="Han K.S."/>
            <person name="Taeprayoon P."/>
            <person name="Yoon N."/>
            <person name="Somta P."/>
            <person name="Tanya P."/>
            <person name="Kim K.S."/>
            <person name="Gwag J.G."/>
            <person name="Moon J.K."/>
            <person name="Lee Y.H."/>
            <person name="Park B.S."/>
            <person name="Bombarely A."/>
            <person name="Doyle J.J."/>
            <person name="Jackson S.A."/>
            <person name="Schafleitner R."/>
            <person name="Srinives P."/>
            <person name="Varshney R.K."/>
            <person name="Lee S.H."/>
        </authorList>
    </citation>
    <scope>NUCLEOTIDE SEQUENCE [LARGE SCALE GENOMIC DNA]</scope>
    <source>
        <strain evidence="2">cv. VC1973A</strain>
    </source>
</reference>
<keyword evidence="2" id="KW-1185">Reference proteome</keyword>
<evidence type="ECO:0000313" key="3">
    <source>
        <dbReference type="RefSeq" id="XP_022635995.1"/>
    </source>
</evidence>